<proteinExistence type="predicted"/>
<reference evidence="1 2" key="1">
    <citation type="submission" date="2018-07" db="EMBL/GenBank/DDBJ databases">
        <title>Freshwater and sediment microbial communities from various areas in North America, analyzing microbe dynamics in response to fracking.</title>
        <authorList>
            <person name="Lamendella R."/>
        </authorList>
    </citation>
    <scope>NUCLEOTIDE SEQUENCE [LARGE SCALE GENOMIC DNA]</scope>
    <source>
        <strain evidence="1 2">160A</strain>
    </source>
</reference>
<evidence type="ECO:0000313" key="1">
    <source>
        <dbReference type="EMBL" id="RCW30027.1"/>
    </source>
</evidence>
<dbReference type="InterPro" id="IPR013785">
    <property type="entry name" value="Aldolase_TIM"/>
</dbReference>
<name>A0A368UMI7_9BACT</name>
<keyword evidence="2" id="KW-1185">Reference proteome</keyword>
<comment type="caution">
    <text evidence="1">The sequence shown here is derived from an EMBL/GenBank/DDBJ whole genome shotgun (WGS) entry which is preliminary data.</text>
</comment>
<dbReference type="RefSeq" id="WP_258861651.1">
    <property type="nucleotide sequence ID" value="NZ_QPIZ01000024.1"/>
</dbReference>
<dbReference type="Gene3D" id="3.20.20.70">
    <property type="entry name" value="Aldolase class I"/>
    <property type="match status" value="1"/>
</dbReference>
<protein>
    <recommendedName>
        <fullName evidence="3">Radical SAM family protein</fullName>
    </recommendedName>
</protein>
<accession>A0A368UMI7</accession>
<evidence type="ECO:0000313" key="2">
    <source>
        <dbReference type="Proteomes" id="UP000252733"/>
    </source>
</evidence>
<dbReference type="EMBL" id="QPIZ01000024">
    <property type="protein sequence ID" value="RCW30027.1"/>
    <property type="molecule type" value="Genomic_DNA"/>
</dbReference>
<organism evidence="1 2">
    <name type="scientific">Marinilabilia salmonicolor</name>
    <dbReference type="NCBI Taxonomy" id="989"/>
    <lineage>
        <taxon>Bacteria</taxon>
        <taxon>Pseudomonadati</taxon>
        <taxon>Bacteroidota</taxon>
        <taxon>Bacteroidia</taxon>
        <taxon>Marinilabiliales</taxon>
        <taxon>Marinilabiliaceae</taxon>
        <taxon>Marinilabilia</taxon>
    </lineage>
</organism>
<dbReference type="AlphaFoldDB" id="A0A368UMI7"/>
<dbReference type="Proteomes" id="UP000252733">
    <property type="component" value="Unassembled WGS sequence"/>
</dbReference>
<dbReference type="SUPFAM" id="SSF102114">
    <property type="entry name" value="Radical SAM enzymes"/>
    <property type="match status" value="1"/>
</dbReference>
<evidence type="ECO:0008006" key="3">
    <source>
        <dbReference type="Google" id="ProtNLM"/>
    </source>
</evidence>
<dbReference type="InterPro" id="IPR058240">
    <property type="entry name" value="rSAM_sf"/>
</dbReference>
<gene>
    <name evidence="1" type="ORF">DFO77_12439</name>
</gene>
<sequence>MAAQGVNEIILSAHGVTRGTYEKFMTGASYEKFQELLEQLTQLKEQLPETNVMSVRINYTANPDNLEELERFFEVLGNYRIDTLQVRPIMDIGGKYTKQLTGELEIRYNQIIKSLSAQCDKRGVKLLANTLDVSYQQENKDADLAELVYTYISPNTARQLNVEWANCSFSKFRRADHWNRRLWKAFFSKKSGGKWLSRSLKYEEVGAP</sequence>